<dbReference type="Pfam" id="PF06054">
    <property type="entry name" value="CoiA_nuc"/>
    <property type="match status" value="1"/>
</dbReference>
<name>A0ABS3HRR7_9ENTE</name>
<comment type="caution">
    <text evidence="3">The sequence shown here is derived from an EMBL/GenBank/DDBJ whole genome shotgun (WGS) entry which is preliminary data.</text>
</comment>
<dbReference type="Pfam" id="PF25164">
    <property type="entry name" value="CoiA_N"/>
    <property type="match status" value="1"/>
</dbReference>
<dbReference type="InterPro" id="IPR010330">
    <property type="entry name" value="CoiA_nuc"/>
</dbReference>
<evidence type="ECO:0008006" key="5">
    <source>
        <dbReference type="Google" id="ProtNLM"/>
    </source>
</evidence>
<evidence type="ECO:0000313" key="4">
    <source>
        <dbReference type="Proteomes" id="UP000664857"/>
    </source>
</evidence>
<evidence type="ECO:0000313" key="3">
    <source>
        <dbReference type="EMBL" id="MBO0476442.1"/>
    </source>
</evidence>
<evidence type="ECO:0000259" key="1">
    <source>
        <dbReference type="Pfam" id="PF06054"/>
    </source>
</evidence>
<dbReference type="Proteomes" id="UP000664857">
    <property type="component" value="Unassembled WGS sequence"/>
</dbReference>
<proteinExistence type="predicted"/>
<protein>
    <recommendedName>
        <fullName evidence="5">Competence protein CoiA</fullName>
    </recommendedName>
</protein>
<gene>
    <name evidence="3" type="ORF">DOK76_05125</name>
</gene>
<reference evidence="3 4" key="1">
    <citation type="submission" date="2021-03" db="EMBL/GenBank/DDBJ databases">
        <title>Enterococcal diversity collection.</title>
        <authorList>
            <person name="Gilmore M.S."/>
            <person name="Schwartzman J."/>
            <person name="Van Tyne D."/>
            <person name="Martin M."/>
            <person name="Earl A.M."/>
            <person name="Manson A.L."/>
            <person name="Straub T."/>
            <person name="Salamzade R."/>
            <person name="Saavedra J."/>
            <person name="Lebreton F."/>
            <person name="Prichula J."/>
            <person name="Schaufler K."/>
            <person name="Gaca A."/>
            <person name="Sgardioli B."/>
            <person name="Wagenaar J."/>
            <person name="Strong T."/>
        </authorList>
    </citation>
    <scope>NUCLEOTIDE SEQUENCE [LARGE SCALE GENOMIC DNA]</scope>
    <source>
        <strain evidence="3 4">DIV0080</strain>
    </source>
</reference>
<dbReference type="EMBL" id="JAFLVX010000015">
    <property type="protein sequence ID" value="MBO0476442.1"/>
    <property type="molecule type" value="Genomic_DNA"/>
</dbReference>
<keyword evidence="4" id="KW-1185">Reference proteome</keyword>
<sequence>MLVAENHLKERVNLSRLTQEEINDYKKEQWFCSACHSEVIIKNGQVIRPHFAHKARQMCEAFSENESEEHLKGKTLIATNCETYGIPYEVEAYLPELQQRPDVLINGKIAIEFQCSSLSIERFKERSEAYLAHDYQVVWLLGNNFHLKKHLSTLQKQFIYFSVSSGFYMWELDVTKETIYLDYFLTKLPLELVYKRRYFSLHHTSLIDILAFPNKQLMKENWRTLSSKNYNEQQKKWNQQLNLKQPKIMLLQSFFYEKGHNLREISDLYFFPSFLTPLLMEEELILRFLLHTYLLDKGKGNLEEILLFIKEEYSFPVFVLVGEDKLLSYCLSLYLTYLRNQGLVRVEGKTYFLVKKVNSTTTFKYEILWLPLKYGMISK</sequence>
<accession>A0ABS3HRR7</accession>
<dbReference type="InterPro" id="IPR057253">
    <property type="entry name" value="CoiA-like_N"/>
</dbReference>
<feature type="domain" description="Competence protein CoiA nuclease-like" evidence="1">
    <location>
        <begin position="66"/>
        <end position="210"/>
    </location>
</feature>
<feature type="domain" description="Competence protein CoiA-like N-terminal" evidence="2">
    <location>
        <begin position="15"/>
        <end position="61"/>
    </location>
</feature>
<evidence type="ECO:0000259" key="2">
    <source>
        <dbReference type="Pfam" id="PF25164"/>
    </source>
</evidence>
<dbReference type="RefSeq" id="WP_206965451.1">
    <property type="nucleotide sequence ID" value="NZ_JAFLVX010000015.1"/>
</dbReference>
<organism evidence="3 4">
    <name type="scientific">Candidatus Vagococcus giribetii</name>
    <dbReference type="NCBI Taxonomy" id="2230876"/>
    <lineage>
        <taxon>Bacteria</taxon>
        <taxon>Bacillati</taxon>
        <taxon>Bacillota</taxon>
        <taxon>Bacilli</taxon>
        <taxon>Lactobacillales</taxon>
        <taxon>Enterococcaceae</taxon>
        <taxon>Vagococcus</taxon>
    </lineage>
</organism>